<gene>
    <name evidence="2" type="ORF">ACFQ21_11965</name>
</gene>
<feature type="transmembrane region" description="Helical" evidence="1">
    <location>
        <begin position="101"/>
        <end position="118"/>
    </location>
</feature>
<proteinExistence type="predicted"/>
<keyword evidence="1" id="KW-0472">Membrane</keyword>
<name>A0ABW3K296_9BACT</name>
<accession>A0ABW3K296</accession>
<feature type="transmembrane region" description="Helical" evidence="1">
    <location>
        <begin position="138"/>
        <end position="156"/>
    </location>
</feature>
<evidence type="ECO:0000256" key="1">
    <source>
        <dbReference type="SAM" id="Phobius"/>
    </source>
</evidence>
<keyword evidence="1" id="KW-0812">Transmembrane</keyword>
<protein>
    <recommendedName>
        <fullName evidence="4">Yip1 domain-containing protein</fullName>
    </recommendedName>
</protein>
<evidence type="ECO:0000313" key="3">
    <source>
        <dbReference type="Proteomes" id="UP001597112"/>
    </source>
</evidence>
<feature type="transmembrane region" description="Helical" evidence="1">
    <location>
        <begin position="163"/>
        <end position="182"/>
    </location>
</feature>
<evidence type="ECO:0000313" key="2">
    <source>
        <dbReference type="EMBL" id="MFD1000028.1"/>
    </source>
</evidence>
<dbReference type="EMBL" id="JBHTKA010000003">
    <property type="protein sequence ID" value="MFD1000028.1"/>
    <property type="molecule type" value="Genomic_DNA"/>
</dbReference>
<keyword evidence="3" id="KW-1185">Reference proteome</keyword>
<feature type="transmembrane region" description="Helical" evidence="1">
    <location>
        <begin position="202"/>
        <end position="221"/>
    </location>
</feature>
<reference evidence="3" key="1">
    <citation type="journal article" date="2019" name="Int. J. Syst. Evol. Microbiol.">
        <title>The Global Catalogue of Microorganisms (GCM) 10K type strain sequencing project: providing services to taxonomists for standard genome sequencing and annotation.</title>
        <authorList>
            <consortium name="The Broad Institute Genomics Platform"/>
            <consortium name="The Broad Institute Genome Sequencing Center for Infectious Disease"/>
            <person name="Wu L."/>
            <person name="Ma J."/>
        </authorList>
    </citation>
    <scope>NUCLEOTIDE SEQUENCE [LARGE SCALE GENOMIC DNA]</scope>
    <source>
        <strain evidence="3">CCUG 58938</strain>
    </source>
</reference>
<comment type="caution">
    <text evidence="2">The sequence shown here is derived from an EMBL/GenBank/DDBJ whole genome shotgun (WGS) entry which is preliminary data.</text>
</comment>
<organism evidence="2 3">
    <name type="scientific">Ohtaekwangia kribbensis</name>
    <dbReference type="NCBI Taxonomy" id="688913"/>
    <lineage>
        <taxon>Bacteria</taxon>
        <taxon>Pseudomonadati</taxon>
        <taxon>Bacteroidota</taxon>
        <taxon>Cytophagia</taxon>
        <taxon>Cytophagales</taxon>
        <taxon>Fulvivirgaceae</taxon>
        <taxon>Ohtaekwangia</taxon>
    </lineage>
</organism>
<dbReference type="RefSeq" id="WP_377579275.1">
    <property type="nucleotide sequence ID" value="NZ_JBHTKA010000003.1"/>
</dbReference>
<keyword evidence="1" id="KW-1133">Transmembrane helix</keyword>
<sequence>MNEFAERYKKTSTSDLLRIINNPSEYQPLALEAATAEIANRQLTPEQLREAQAELEADQLRIEQSHATQRAIEEKVTAWSATVTDAVNPYQTGPITTDRQIQAISIFFLVLALYYIYTLYDFAGFLLFDDAAEFDPSLVLYFLPLVVTPLAAFFFWQRKKIGWILVTIYLTYVSASEVLLFVQALNMREYIGGILFPSIPLIQYIGAAIVYIWCLWIVCKANIREQYAINTEAMLKTLIFTTTAVVFLMIGMIW</sequence>
<dbReference type="Proteomes" id="UP001597112">
    <property type="component" value="Unassembled WGS sequence"/>
</dbReference>
<evidence type="ECO:0008006" key="4">
    <source>
        <dbReference type="Google" id="ProtNLM"/>
    </source>
</evidence>
<feature type="transmembrane region" description="Helical" evidence="1">
    <location>
        <begin position="233"/>
        <end position="253"/>
    </location>
</feature>